<dbReference type="GO" id="GO:0005886">
    <property type="term" value="C:plasma membrane"/>
    <property type="evidence" value="ECO:0007669"/>
    <property type="project" value="UniProtKB-SubCell"/>
</dbReference>
<evidence type="ECO:0000256" key="2">
    <source>
        <dbReference type="ARBA" id="ARBA00005417"/>
    </source>
</evidence>
<dbReference type="InterPro" id="IPR027417">
    <property type="entry name" value="P-loop_NTPase"/>
</dbReference>
<protein>
    <submittedName>
        <fullName evidence="8">ABC transporter ATP-binding protein</fullName>
    </submittedName>
</protein>
<dbReference type="PANTHER" id="PTHR43776:SF7">
    <property type="entry name" value="D,D-DIPEPTIDE TRANSPORT ATP-BINDING PROTEIN DDPF-RELATED"/>
    <property type="match status" value="1"/>
</dbReference>
<dbReference type="CDD" id="cd03257">
    <property type="entry name" value="ABC_NikE_OppD_transporters"/>
    <property type="match status" value="1"/>
</dbReference>
<comment type="caution">
    <text evidence="8">The sequence shown here is derived from an EMBL/GenBank/DDBJ whole genome shotgun (WGS) entry which is preliminary data.</text>
</comment>
<accession>A0A369T9B9</accession>
<dbReference type="PANTHER" id="PTHR43776">
    <property type="entry name" value="TRANSPORT ATP-BINDING PROTEIN"/>
    <property type="match status" value="1"/>
</dbReference>
<name>A0A369T9B9_9PROT</name>
<dbReference type="GO" id="GO:0005524">
    <property type="term" value="F:ATP binding"/>
    <property type="evidence" value="ECO:0007669"/>
    <property type="project" value="UniProtKB-KW"/>
</dbReference>
<dbReference type="FunFam" id="3.40.50.300:FF:000016">
    <property type="entry name" value="Oligopeptide ABC transporter ATP-binding component"/>
    <property type="match status" value="1"/>
</dbReference>
<evidence type="ECO:0000259" key="7">
    <source>
        <dbReference type="PROSITE" id="PS50893"/>
    </source>
</evidence>
<keyword evidence="3" id="KW-0813">Transport</keyword>
<dbReference type="Gene3D" id="3.40.50.300">
    <property type="entry name" value="P-loop containing nucleotide triphosphate hydrolases"/>
    <property type="match status" value="1"/>
</dbReference>
<dbReference type="InterPro" id="IPR003593">
    <property type="entry name" value="AAA+_ATPase"/>
</dbReference>
<dbReference type="GO" id="GO:0015833">
    <property type="term" value="P:peptide transport"/>
    <property type="evidence" value="ECO:0007669"/>
    <property type="project" value="InterPro"/>
</dbReference>
<dbReference type="Pfam" id="PF00005">
    <property type="entry name" value="ABC_tran"/>
    <property type="match status" value="1"/>
</dbReference>
<evidence type="ECO:0000256" key="3">
    <source>
        <dbReference type="ARBA" id="ARBA00022448"/>
    </source>
</evidence>
<dbReference type="EMBL" id="QPMH01000015">
    <property type="protein sequence ID" value="RDD61084.1"/>
    <property type="molecule type" value="Genomic_DNA"/>
</dbReference>
<feature type="region of interest" description="Disordered" evidence="6">
    <location>
        <begin position="282"/>
        <end position="302"/>
    </location>
</feature>
<evidence type="ECO:0000256" key="4">
    <source>
        <dbReference type="ARBA" id="ARBA00022741"/>
    </source>
</evidence>
<dbReference type="GO" id="GO:0055085">
    <property type="term" value="P:transmembrane transport"/>
    <property type="evidence" value="ECO:0007669"/>
    <property type="project" value="UniProtKB-ARBA"/>
</dbReference>
<dbReference type="InterPro" id="IPR013563">
    <property type="entry name" value="Oligopep_ABC_C"/>
</dbReference>
<dbReference type="NCBIfam" id="TIGR01727">
    <property type="entry name" value="oligo_HPY"/>
    <property type="match status" value="1"/>
</dbReference>
<evidence type="ECO:0000256" key="6">
    <source>
        <dbReference type="SAM" id="MobiDB-lite"/>
    </source>
</evidence>
<gene>
    <name evidence="8" type="ORF">DRB17_14380</name>
</gene>
<evidence type="ECO:0000256" key="1">
    <source>
        <dbReference type="ARBA" id="ARBA00004417"/>
    </source>
</evidence>
<proteinExistence type="inferred from homology"/>
<dbReference type="InterPro" id="IPR050319">
    <property type="entry name" value="ABC_transp_ATP-bind"/>
</dbReference>
<keyword evidence="9" id="KW-1185">Reference proteome</keyword>
<dbReference type="SMART" id="SM00382">
    <property type="entry name" value="AAA"/>
    <property type="match status" value="1"/>
</dbReference>
<evidence type="ECO:0000313" key="8">
    <source>
        <dbReference type="EMBL" id="RDD61084.1"/>
    </source>
</evidence>
<dbReference type="AlphaFoldDB" id="A0A369T9B9"/>
<dbReference type="PROSITE" id="PS00211">
    <property type="entry name" value="ABC_TRANSPORTER_1"/>
    <property type="match status" value="1"/>
</dbReference>
<feature type="domain" description="ABC transporter" evidence="7">
    <location>
        <begin position="31"/>
        <end position="271"/>
    </location>
</feature>
<dbReference type="Proteomes" id="UP000253941">
    <property type="component" value="Unassembled WGS sequence"/>
</dbReference>
<comment type="subcellular location">
    <subcellularLocation>
        <location evidence="1">Cell inner membrane</location>
        <topology evidence="1">Peripheral membrane protein</topology>
    </subcellularLocation>
</comment>
<organism evidence="8 9">
    <name type="scientific">Ferruginivarius sediminum</name>
    <dbReference type="NCBI Taxonomy" id="2661937"/>
    <lineage>
        <taxon>Bacteria</taxon>
        <taxon>Pseudomonadati</taxon>
        <taxon>Pseudomonadota</taxon>
        <taxon>Alphaproteobacteria</taxon>
        <taxon>Rhodospirillales</taxon>
        <taxon>Rhodospirillaceae</taxon>
        <taxon>Ferruginivarius</taxon>
    </lineage>
</organism>
<feature type="compositionally biased region" description="Basic and acidic residues" evidence="6">
    <location>
        <begin position="282"/>
        <end position="291"/>
    </location>
</feature>
<reference evidence="8 9" key="1">
    <citation type="submission" date="2018-07" db="EMBL/GenBank/DDBJ databases">
        <title>Venubactetium sediminum gen. nov., sp. nov., isolated from a marine solar saltern.</title>
        <authorList>
            <person name="Wang S."/>
        </authorList>
    </citation>
    <scope>NUCLEOTIDE SEQUENCE [LARGE SCALE GENOMIC DNA]</scope>
    <source>
        <strain evidence="8 9">WD2A32</strain>
    </source>
</reference>
<dbReference type="PROSITE" id="PS50893">
    <property type="entry name" value="ABC_TRANSPORTER_2"/>
    <property type="match status" value="1"/>
</dbReference>
<evidence type="ECO:0000313" key="9">
    <source>
        <dbReference type="Proteomes" id="UP000253941"/>
    </source>
</evidence>
<sequence>MRALARGHGGWPVNDLLVDVRDLSVRYTLSRSFADLLRRKPGRELAAVDGAHLAIRKGEAVGLVGESGSGKSSLGRALLRLTPATGEVRFDGTDVLRQDRRSLLAYRKRAQMVFQDPLASLNPRFKVGEALAEVLRVHRLTRREEIPGRVAALLDTVGLDTEFADRRPRGLSGGQCQRVGIARALAVEPEFIIADEPVSALDLSIQAQILNLFLRLQREMQLTMLFISHDLGVVHHLCQRVAVMYLGRIVEEGPADEIFYHPKHPYTQSLVEAMPRVEFPKGRRELPRLEGEPPSPADKPPGCAFHPRCPHVMDACRQDPPPSIRRVGAAATACHLYPETEKA</sequence>
<dbReference type="InterPro" id="IPR017871">
    <property type="entry name" value="ABC_transporter-like_CS"/>
</dbReference>
<dbReference type="InterPro" id="IPR003439">
    <property type="entry name" value="ABC_transporter-like_ATP-bd"/>
</dbReference>
<keyword evidence="4" id="KW-0547">Nucleotide-binding</keyword>
<keyword evidence="5 8" id="KW-0067">ATP-binding</keyword>
<comment type="similarity">
    <text evidence="2">Belongs to the ABC transporter superfamily.</text>
</comment>
<dbReference type="SUPFAM" id="SSF52540">
    <property type="entry name" value="P-loop containing nucleoside triphosphate hydrolases"/>
    <property type="match status" value="1"/>
</dbReference>
<evidence type="ECO:0000256" key="5">
    <source>
        <dbReference type="ARBA" id="ARBA00022840"/>
    </source>
</evidence>
<dbReference type="Pfam" id="PF08352">
    <property type="entry name" value="oligo_HPY"/>
    <property type="match status" value="1"/>
</dbReference>
<dbReference type="GO" id="GO:0016887">
    <property type="term" value="F:ATP hydrolysis activity"/>
    <property type="evidence" value="ECO:0007669"/>
    <property type="project" value="InterPro"/>
</dbReference>